<dbReference type="RefSeq" id="XP_022288275.1">
    <property type="nucleotide sequence ID" value="XM_022432567.1"/>
</dbReference>
<dbReference type="OrthoDB" id="6158791at2759"/>
<dbReference type="Pfam" id="PF13837">
    <property type="entry name" value="Myb_DNA-bind_4"/>
    <property type="match status" value="1"/>
</dbReference>
<proteinExistence type="predicted"/>
<dbReference type="InterPro" id="IPR044822">
    <property type="entry name" value="Myb_DNA-bind_4"/>
</dbReference>
<evidence type="ECO:0000256" key="1">
    <source>
        <dbReference type="SAM" id="Coils"/>
    </source>
</evidence>
<dbReference type="GeneID" id="111100565"/>
<reference evidence="5" key="1">
    <citation type="submission" date="2025-08" db="UniProtKB">
        <authorList>
            <consortium name="RefSeq"/>
        </authorList>
    </citation>
    <scope>IDENTIFICATION</scope>
    <source>
        <tissue evidence="5">Whole sample</tissue>
    </source>
</reference>
<feature type="region of interest" description="Disordered" evidence="2">
    <location>
        <begin position="208"/>
        <end position="264"/>
    </location>
</feature>
<keyword evidence="4" id="KW-1185">Reference proteome</keyword>
<dbReference type="Proteomes" id="UP000694844">
    <property type="component" value="Chromosome 6"/>
</dbReference>
<protein>
    <submittedName>
        <fullName evidence="5">Uncharacterized protein LOC111100565</fullName>
    </submittedName>
</protein>
<sequence length="306" mass="35318">MAKKDVDAVRQNYYQQITMQWPDGLQLTQVFDAPTVRRIENGDPGLIEPIRKKYEESIEPGANDNLVKMKPVDINTGPSTCSTICQDTSGETSAGDQFEENLENDASSDVEDSGTTPGKYVHWSKSASDMLISLYEEHEDDFDNPRKKKKDVWREITMKLNDAGYEFTQLKVENKWRSLVQSHKDIKDSKKKTGEKRKTFQYHERLENILSKRHDIQPPFTSSSLDNNEGDKTSTSSEESKSSSISAVKRRGKRKQATNNDTVIQALKDIEKIRKLERDEREKKREERAQERNALLREFLNILKEK</sequence>
<evidence type="ECO:0000259" key="3">
    <source>
        <dbReference type="Pfam" id="PF13837"/>
    </source>
</evidence>
<feature type="coiled-coil region" evidence="1">
    <location>
        <begin position="267"/>
        <end position="294"/>
    </location>
</feature>
<accession>A0A8B8AAT2</accession>
<feature type="domain" description="Myb/SANT-like DNA-binding" evidence="3">
    <location>
        <begin position="122"/>
        <end position="208"/>
    </location>
</feature>
<name>A0A8B8AAT2_CRAVI</name>
<keyword evidence="1" id="KW-0175">Coiled coil</keyword>
<dbReference type="Gene3D" id="1.10.10.60">
    <property type="entry name" value="Homeodomain-like"/>
    <property type="match status" value="1"/>
</dbReference>
<dbReference type="KEGG" id="cvn:111100565"/>
<evidence type="ECO:0000256" key="2">
    <source>
        <dbReference type="SAM" id="MobiDB-lite"/>
    </source>
</evidence>
<evidence type="ECO:0000313" key="5">
    <source>
        <dbReference type="RefSeq" id="XP_022288275.1"/>
    </source>
</evidence>
<dbReference type="AlphaFoldDB" id="A0A8B8AAT2"/>
<evidence type="ECO:0000313" key="4">
    <source>
        <dbReference type="Proteomes" id="UP000694844"/>
    </source>
</evidence>
<dbReference type="PANTHER" id="PTHR47595:SF1">
    <property type="entry name" value="MYB_SANT-LIKE DNA-BINDING DOMAIN-CONTAINING PROTEIN"/>
    <property type="match status" value="1"/>
</dbReference>
<dbReference type="PANTHER" id="PTHR47595">
    <property type="entry name" value="HEAT SHOCK 70 KDA PROTEIN 14"/>
    <property type="match status" value="1"/>
</dbReference>
<gene>
    <name evidence="5" type="primary">LOC111100565</name>
</gene>
<organism evidence="4 5">
    <name type="scientific">Crassostrea virginica</name>
    <name type="common">Eastern oyster</name>
    <dbReference type="NCBI Taxonomy" id="6565"/>
    <lineage>
        <taxon>Eukaryota</taxon>
        <taxon>Metazoa</taxon>
        <taxon>Spiralia</taxon>
        <taxon>Lophotrochozoa</taxon>
        <taxon>Mollusca</taxon>
        <taxon>Bivalvia</taxon>
        <taxon>Autobranchia</taxon>
        <taxon>Pteriomorphia</taxon>
        <taxon>Ostreida</taxon>
        <taxon>Ostreoidea</taxon>
        <taxon>Ostreidae</taxon>
        <taxon>Crassostrea</taxon>
    </lineage>
</organism>